<dbReference type="SUPFAM" id="SSF88659">
    <property type="entry name" value="Sigma3 and sigma4 domains of RNA polymerase sigma factors"/>
    <property type="match status" value="1"/>
</dbReference>
<accession>A0A4Y3R134</accession>
<evidence type="ECO:0000313" key="9">
    <source>
        <dbReference type="EMBL" id="GEB50637.1"/>
    </source>
</evidence>
<evidence type="ECO:0000256" key="2">
    <source>
        <dbReference type="ARBA" id="ARBA00023015"/>
    </source>
</evidence>
<dbReference type="GO" id="GO:0003677">
    <property type="term" value="F:DNA binding"/>
    <property type="evidence" value="ECO:0007669"/>
    <property type="project" value="UniProtKB-KW"/>
</dbReference>
<keyword evidence="5" id="KW-0804">Transcription</keyword>
<dbReference type="PANTHER" id="PTHR43133">
    <property type="entry name" value="RNA POLYMERASE ECF-TYPE SIGMA FACTO"/>
    <property type="match status" value="1"/>
</dbReference>
<sequence length="242" mass="25581">MLLRTARSLTANPSDAEDLLQTALAKTYLAWERIQDHRALDGYVRRALVNTRTSQWRRRKVDEFACDELPEPDPLPSPDPAEQQAVRDAMWRAVGKLPARQRAMVVLRYYEDLSEMQTAEVLGVSVGTVKSAVSRALAKLREDAQLASDVLGASSPGAAASAAVSPEAASPGRSAGAPEAPGASEGAAAPAGRIVGSCGALAYEGRAGRRAYRDGARVRPAQESGEPGTALGEYGEEEPLAA</sequence>
<feature type="domain" description="RNA polymerase sigma-70 region 2" evidence="7">
    <location>
        <begin position="2"/>
        <end position="60"/>
    </location>
</feature>
<dbReference type="GO" id="GO:0016987">
    <property type="term" value="F:sigma factor activity"/>
    <property type="evidence" value="ECO:0007669"/>
    <property type="project" value="UniProtKB-KW"/>
</dbReference>
<dbReference type="EMBL" id="BJMM01000014">
    <property type="protein sequence ID" value="GEB50637.1"/>
    <property type="molecule type" value="Genomic_DNA"/>
</dbReference>
<dbReference type="PANTHER" id="PTHR43133:SF50">
    <property type="entry name" value="ECF RNA POLYMERASE SIGMA FACTOR SIGM"/>
    <property type="match status" value="1"/>
</dbReference>
<evidence type="ECO:0000256" key="3">
    <source>
        <dbReference type="ARBA" id="ARBA00023082"/>
    </source>
</evidence>
<keyword evidence="10" id="KW-1185">Reference proteome</keyword>
<dbReference type="InterPro" id="IPR007627">
    <property type="entry name" value="RNA_pol_sigma70_r2"/>
</dbReference>
<gene>
    <name evidence="9" type="ORF">SCA03_31880</name>
</gene>
<dbReference type="CDD" id="cd06171">
    <property type="entry name" value="Sigma70_r4"/>
    <property type="match status" value="1"/>
</dbReference>
<dbReference type="InterPro" id="IPR014284">
    <property type="entry name" value="RNA_pol_sigma-70_dom"/>
</dbReference>
<evidence type="ECO:0000256" key="1">
    <source>
        <dbReference type="ARBA" id="ARBA00010641"/>
    </source>
</evidence>
<dbReference type="InterPro" id="IPR013324">
    <property type="entry name" value="RNA_pol_sigma_r3/r4-like"/>
</dbReference>
<dbReference type="InterPro" id="IPR013325">
    <property type="entry name" value="RNA_pol_sigma_r2"/>
</dbReference>
<dbReference type="NCBIfam" id="TIGR02937">
    <property type="entry name" value="sigma70-ECF"/>
    <property type="match status" value="1"/>
</dbReference>
<dbReference type="Pfam" id="PF08281">
    <property type="entry name" value="Sigma70_r4_2"/>
    <property type="match status" value="1"/>
</dbReference>
<feature type="domain" description="RNA polymerase sigma factor 70 region 4 type 2" evidence="8">
    <location>
        <begin position="88"/>
        <end position="140"/>
    </location>
</feature>
<proteinExistence type="inferred from homology"/>
<evidence type="ECO:0000256" key="6">
    <source>
        <dbReference type="SAM" id="MobiDB-lite"/>
    </source>
</evidence>
<dbReference type="SUPFAM" id="SSF88946">
    <property type="entry name" value="Sigma2 domain of RNA polymerase sigma factors"/>
    <property type="match status" value="1"/>
</dbReference>
<keyword evidence="3" id="KW-0731">Sigma factor</keyword>
<dbReference type="Pfam" id="PF04542">
    <property type="entry name" value="Sigma70_r2"/>
    <property type="match status" value="1"/>
</dbReference>
<name>A0A4Y3R134_STRCI</name>
<keyword evidence="2" id="KW-0805">Transcription regulation</keyword>
<evidence type="ECO:0000313" key="10">
    <source>
        <dbReference type="Proteomes" id="UP000319210"/>
    </source>
</evidence>
<organism evidence="9 10">
    <name type="scientific">Streptomyces cacaoi</name>
    <dbReference type="NCBI Taxonomy" id="1898"/>
    <lineage>
        <taxon>Bacteria</taxon>
        <taxon>Bacillati</taxon>
        <taxon>Actinomycetota</taxon>
        <taxon>Actinomycetes</taxon>
        <taxon>Kitasatosporales</taxon>
        <taxon>Streptomycetaceae</taxon>
        <taxon>Streptomyces</taxon>
    </lineage>
</organism>
<reference evidence="9 10" key="1">
    <citation type="submission" date="2019-06" db="EMBL/GenBank/DDBJ databases">
        <title>Whole genome shotgun sequence of Streptomyces cacaoi subsp. cacaoi NBRC 12748.</title>
        <authorList>
            <person name="Hosoyama A."/>
            <person name="Uohara A."/>
            <person name="Ohji S."/>
            <person name="Ichikawa N."/>
        </authorList>
    </citation>
    <scope>NUCLEOTIDE SEQUENCE [LARGE SCALE GENOMIC DNA]</scope>
    <source>
        <strain evidence="9 10">NBRC 12748</strain>
    </source>
</reference>
<comment type="caution">
    <text evidence="9">The sequence shown here is derived from an EMBL/GenBank/DDBJ whole genome shotgun (WGS) entry which is preliminary data.</text>
</comment>
<evidence type="ECO:0000259" key="8">
    <source>
        <dbReference type="Pfam" id="PF08281"/>
    </source>
</evidence>
<dbReference type="GO" id="GO:0006352">
    <property type="term" value="P:DNA-templated transcription initiation"/>
    <property type="evidence" value="ECO:0007669"/>
    <property type="project" value="InterPro"/>
</dbReference>
<keyword evidence="4" id="KW-0238">DNA-binding</keyword>
<comment type="similarity">
    <text evidence="1">Belongs to the sigma-70 factor family. ECF subfamily.</text>
</comment>
<feature type="region of interest" description="Disordered" evidence="6">
    <location>
        <begin position="211"/>
        <end position="242"/>
    </location>
</feature>
<dbReference type="NCBIfam" id="TIGR02983">
    <property type="entry name" value="SigE-fam_strep"/>
    <property type="match status" value="1"/>
</dbReference>
<dbReference type="Gene3D" id="1.10.10.10">
    <property type="entry name" value="Winged helix-like DNA-binding domain superfamily/Winged helix DNA-binding domain"/>
    <property type="match status" value="1"/>
</dbReference>
<dbReference type="AlphaFoldDB" id="A0A4Y3R134"/>
<dbReference type="InterPro" id="IPR039425">
    <property type="entry name" value="RNA_pol_sigma-70-like"/>
</dbReference>
<dbReference type="InterPro" id="IPR036388">
    <property type="entry name" value="WH-like_DNA-bd_sf"/>
</dbReference>
<protein>
    <recommendedName>
        <fullName evidence="11">RNA polymerase sigma factor</fullName>
    </recommendedName>
</protein>
<dbReference type="InterPro" id="IPR013249">
    <property type="entry name" value="RNA_pol_sigma70_r4_t2"/>
</dbReference>
<feature type="region of interest" description="Disordered" evidence="6">
    <location>
        <begin position="162"/>
        <end position="189"/>
    </location>
</feature>
<dbReference type="Gene3D" id="1.10.1740.10">
    <property type="match status" value="1"/>
</dbReference>
<evidence type="ECO:0008006" key="11">
    <source>
        <dbReference type="Google" id="ProtNLM"/>
    </source>
</evidence>
<dbReference type="InterPro" id="IPR014325">
    <property type="entry name" value="RNA_pol_sigma-E_actinobac"/>
</dbReference>
<dbReference type="Proteomes" id="UP000319210">
    <property type="component" value="Unassembled WGS sequence"/>
</dbReference>
<evidence type="ECO:0000256" key="4">
    <source>
        <dbReference type="ARBA" id="ARBA00023125"/>
    </source>
</evidence>
<evidence type="ECO:0000259" key="7">
    <source>
        <dbReference type="Pfam" id="PF04542"/>
    </source>
</evidence>
<evidence type="ECO:0000256" key="5">
    <source>
        <dbReference type="ARBA" id="ARBA00023163"/>
    </source>
</evidence>